<keyword evidence="1" id="KW-0812">Transmembrane</keyword>
<feature type="transmembrane region" description="Helical" evidence="1">
    <location>
        <begin position="20"/>
        <end position="39"/>
    </location>
</feature>
<reference evidence="3" key="1">
    <citation type="journal article" date="2019" name="Plant J.">
        <title>Chlorella vulgaris genome assembly and annotation reveals the molecular basis for metabolic acclimation to high light conditions.</title>
        <authorList>
            <person name="Cecchin M."/>
            <person name="Marcolungo L."/>
            <person name="Rossato M."/>
            <person name="Girolomoni L."/>
            <person name="Cosentino E."/>
            <person name="Cuine S."/>
            <person name="Li-Beisson Y."/>
            <person name="Delledonne M."/>
            <person name="Ballottari M."/>
        </authorList>
    </citation>
    <scope>NUCLEOTIDE SEQUENCE</scope>
    <source>
        <strain evidence="3">211/11P</strain>
    </source>
</reference>
<dbReference type="InterPro" id="IPR005069">
    <property type="entry name" value="Nucl-diP-sugar_transferase"/>
</dbReference>
<gene>
    <name evidence="3" type="ORF">D9Q98_002576</name>
</gene>
<evidence type="ECO:0000313" key="3">
    <source>
        <dbReference type="EMBL" id="KAI3434501.1"/>
    </source>
</evidence>
<dbReference type="AlphaFoldDB" id="A0A9D4TTM1"/>
<dbReference type="GO" id="GO:0052636">
    <property type="term" value="F:arabinosyltransferase activity"/>
    <property type="evidence" value="ECO:0007669"/>
    <property type="project" value="TreeGrafter"/>
</dbReference>
<comment type="caution">
    <text evidence="3">The sequence shown here is derived from an EMBL/GenBank/DDBJ whole genome shotgun (WGS) entry which is preliminary data.</text>
</comment>
<dbReference type="EMBL" id="SIDB01000003">
    <property type="protein sequence ID" value="KAI3434501.1"/>
    <property type="molecule type" value="Genomic_DNA"/>
</dbReference>
<keyword evidence="4" id="KW-1185">Reference proteome</keyword>
<dbReference type="GO" id="GO:0005794">
    <property type="term" value="C:Golgi apparatus"/>
    <property type="evidence" value="ECO:0007669"/>
    <property type="project" value="TreeGrafter"/>
</dbReference>
<keyword evidence="1" id="KW-0472">Membrane</keyword>
<dbReference type="Pfam" id="PF03407">
    <property type="entry name" value="Nucleotid_trans"/>
    <property type="match status" value="1"/>
</dbReference>
<proteinExistence type="predicted"/>
<name>A0A9D4TTM1_CHLVU</name>
<accession>A0A9D4TTM1</accession>
<dbReference type="OrthoDB" id="540503at2759"/>
<evidence type="ECO:0000259" key="2">
    <source>
        <dbReference type="Pfam" id="PF03407"/>
    </source>
</evidence>
<reference evidence="3" key="2">
    <citation type="submission" date="2020-11" db="EMBL/GenBank/DDBJ databases">
        <authorList>
            <person name="Cecchin M."/>
            <person name="Marcolungo L."/>
            <person name="Rossato M."/>
            <person name="Girolomoni L."/>
            <person name="Cosentino E."/>
            <person name="Cuine S."/>
            <person name="Li-Beisson Y."/>
            <person name="Delledonne M."/>
            <person name="Ballottari M."/>
        </authorList>
    </citation>
    <scope>NUCLEOTIDE SEQUENCE</scope>
    <source>
        <strain evidence="3">211/11P</strain>
        <tissue evidence="3">Whole cell</tissue>
    </source>
</reference>
<dbReference type="PANTHER" id="PTHR46936:SF1">
    <property type="entry name" value="ARABINOSYLTRANSFERASE XEG113"/>
    <property type="match status" value="1"/>
</dbReference>
<dbReference type="PANTHER" id="PTHR46936">
    <property type="entry name" value="ARABINOSYLTRANSFERASE XEG113"/>
    <property type="match status" value="1"/>
</dbReference>
<evidence type="ECO:0000256" key="1">
    <source>
        <dbReference type="SAM" id="Phobius"/>
    </source>
</evidence>
<organism evidence="3 4">
    <name type="scientific">Chlorella vulgaris</name>
    <name type="common">Green alga</name>
    <dbReference type="NCBI Taxonomy" id="3077"/>
    <lineage>
        <taxon>Eukaryota</taxon>
        <taxon>Viridiplantae</taxon>
        <taxon>Chlorophyta</taxon>
        <taxon>core chlorophytes</taxon>
        <taxon>Trebouxiophyceae</taxon>
        <taxon>Chlorellales</taxon>
        <taxon>Chlorellaceae</taxon>
        <taxon>Chlorella clade</taxon>
        <taxon>Chlorella</taxon>
    </lineage>
</organism>
<protein>
    <recommendedName>
        <fullName evidence="2">Nucleotide-diphospho-sugar transferase domain-containing protein</fullName>
    </recommendedName>
</protein>
<keyword evidence="1" id="KW-1133">Transmembrane helix</keyword>
<sequence length="629" mass="70521">MAVVSGHPGLPRAALSPLRALFIVTFLFAISGGLAYLFVMPLRQVYWGVYSRMRPMISEQDVHASGRLTEPVEPELRGSTLGKRQPAIDAVHVATRPNTLTKELVRTVAINNTVMVTWANFHYLDFVMNWVQHVQATGCTAYLVGAMDDTLLELLLSKSVPTFGMSSGLTLGDFGWGTPTFHKMGREKIALIAHVTGLGFDVLISDVDTVWLRNPLPYLAMYPAADILTSSDHLRNTVADEGLERWPDAGSAANIGIMLFRSTARNLASEWVVKLQQDDNLWDQQAFNDLYRRGSKPLPDRDDRLFECYDATLKCGILPVSIFCSGHTGFTQRMPDQLGLLPYVVHATFQFSGTPGKRHRMRERLWWNDAADYFSSSNGFLTYDDTVPQALLQAVANVQRNFTLEATMPHFNLINYQLRQMRAAFRLAQLTGRAVILPRLVCGMDRWWAPHDGTIPGSALALPYLCPADHVLDLEAMSAVLAEDDFGPNLQFREYSFLQNPLATVLNTSVSNVVVCQHGHDACLAGANNTRRLVQPGLNDQQVKAILMQGELAKAKVLRVVGIEWLFGAWADVASEERFKRRLDRYGSIWCCVDAHPGHIWYDFFFDQAPHQDRHGRMFEKGWRPLTGP</sequence>
<dbReference type="GO" id="GO:0052325">
    <property type="term" value="P:cell wall pectin biosynthetic process"/>
    <property type="evidence" value="ECO:0007669"/>
    <property type="project" value="TreeGrafter"/>
</dbReference>
<dbReference type="Proteomes" id="UP001055712">
    <property type="component" value="Unassembled WGS sequence"/>
</dbReference>
<evidence type="ECO:0000313" key="4">
    <source>
        <dbReference type="Proteomes" id="UP001055712"/>
    </source>
</evidence>
<feature type="domain" description="Nucleotide-diphospho-sugar transferase" evidence="2">
    <location>
        <begin position="140"/>
        <end position="361"/>
    </location>
</feature>
<dbReference type="InterPro" id="IPR053250">
    <property type="entry name" value="Glycosyltransferase_77"/>
</dbReference>